<dbReference type="Proteomes" id="UP000488506">
    <property type="component" value="Unassembled WGS sequence"/>
</dbReference>
<organism evidence="4 5">
    <name type="scientific">Candidatus Saganbacteria bacterium</name>
    <dbReference type="NCBI Taxonomy" id="2575572"/>
    <lineage>
        <taxon>Bacteria</taxon>
        <taxon>Bacillati</taxon>
        <taxon>Saganbacteria</taxon>
    </lineage>
</organism>
<comment type="similarity">
    <text evidence="3">Belongs to the DegT/DnrJ/EryC1 family.</text>
</comment>
<evidence type="ECO:0000256" key="1">
    <source>
        <dbReference type="PIRSR" id="PIRSR000390-1"/>
    </source>
</evidence>
<dbReference type="Gene3D" id="3.40.640.10">
    <property type="entry name" value="Type I PLP-dependent aspartate aminotransferase-like (Major domain)"/>
    <property type="match status" value="1"/>
</dbReference>
<feature type="modified residue" description="N6-(pyridoxal phosphate)lysine" evidence="2">
    <location>
        <position position="184"/>
    </location>
</feature>
<dbReference type="AlphaFoldDB" id="A0A833NXS2"/>
<dbReference type="InterPro" id="IPR015424">
    <property type="entry name" value="PyrdxlP-dep_Trfase"/>
</dbReference>
<sequence>MKQIPYAMQWIDGTDVKAVIGALRSDYLTQGSRIAEFEKKVAKYCGVKYAVAVSSGTAALHAACFAAGIKTGDEVITSPITFVASANCILYCGGRPVFADIQEDTINIDPKNIKKKITNKTKAIIPVHFAGQPCDLEEIKAIAEKNDLLIIEDASHALGAEYKGSKIGVCKYSDMTVLSFHAVKNITTGEGGMLLTNNEVYYEKLLMFRTHGITRDPKIMKNQNGGDWYYEMHELGLNYRMTDFQCALGMSQLKKLDKFVERRRKIAKKYTNAFKDSSEINIFEETQEVLSSYHLYVVSVENRRKVFDFMRSFGVLVNVHYLPVYLQPYYQSLGYERGLCPNAEKYYRKCLSIPMYPKMTDEQQDYVIAKLRDVCERIESGCEKCD</sequence>
<keyword evidence="4" id="KW-0808">Transferase</keyword>
<dbReference type="NCBIfam" id="TIGR03588">
    <property type="entry name" value="PseC"/>
    <property type="match status" value="1"/>
</dbReference>
<evidence type="ECO:0000313" key="4">
    <source>
        <dbReference type="EMBL" id="KAF0135283.1"/>
    </source>
</evidence>
<dbReference type="CDD" id="cd00616">
    <property type="entry name" value="AHBA_syn"/>
    <property type="match status" value="1"/>
</dbReference>
<accession>A0A833NXS2</accession>
<reference evidence="4 5" key="1">
    <citation type="submission" date="2019-12" db="EMBL/GenBank/DDBJ databases">
        <authorList>
            <person name="Wolfe R."/>
            <person name="Danczak R."/>
            <person name="Wilkins M."/>
        </authorList>
    </citation>
    <scope>NUCLEOTIDE SEQUENCE [LARGE SCALE GENOMIC DNA]</scope>
    <source>
        <strain evidence="4">X2_MaxBin.013</strain>
    </source>
</reference>
<dbReference type="SUPFAM" id="SSF53383">
    <property type="entry name" value="PLP-dependent transferases"/>
    <property type="match status" value="1"/>
</dbReference>
<dbReference type="Pfam" id="PF01041">
    <property type="entry name" value="DegT_DnrJ_EryC1"/>
    <property type="match status" value="1"/>
</dbReference>
<dbReference type="PANTHER" id="PTHR30244:SF34">
    <property type="entry name" value="DTDP-4-AMINO-4,6-DIDEOXYGALACTOSE TRANSAMINASE"/>
    <property type="match status" value="1"/>
</dbReference>
<feature type="active site" description="Proton acceptor" evidence="1">
    <location>
        <position position="184"/>
    </location>
</feature>
<dbReference type="InterPro" id="IPR020026">
    <property type="entry name" value="PseC"/>
</dbReference>
<dbReference type="InterPro" id="IPR015421">
    <property type="entry name" value="PyrdxlP-dep_Trfase_major"/>
</dbReference>
<evidence type="ECO:0000313" key="5">
    <source>
        <dbReference type="Proteomes" id="UP000488506"/>
    </source>
</evidence>
<dbReference type="EMBL" id="WPAF01000001">
    <property type="protein sequence ID" value="KAF0135283.1"/>
    <property type="molecule type" value="Genomic_DNA"/>
</dbReference>
<dbReference type="GO" id="GO:0000271">
    <property type="term" value="P:polysaccharide biosynthetic process"/>
    <property type="evidence" value="ECO:0007669"/>
    <property type="project" value="TreeGrafter"/>
</dbReference>
<comment type="caution">
    <text evidence="4">The sequence shown here is derived from an EMBL/GenBank/DDBJ whole genome shotgun (WGS) entry which is preliminary data.</text>
</comment>
<keyword evidence="4" id="KW-0032">Aminotransferase</keyword>
<proteinExistence type="inferred from homology"/>
<dbReference type="GO" id="GO:0008483">
    <property type="term" value="F:transaminase activity"/>
    <property type="evidence" value="ECO:0007669"/>
    <property type="project" value="UniProtKB-KW"/>
</dbReference>
<gene>
    <name evidence="4" type="ORF">FD145_109</name>
</gene>
<protein>
    <submittedName>
        <fullName evidence="4">UDP-4-keto-6-deoxy-N-acetylglucosamine 4-aminotransferase</fullName>
    </submittedName>
</protein>
<dbReference type="GO" id="GO:0030170">
    <property type="term" value="F:pyridoxal phosphate binding"/>
    <property type="evidence" value="ECO:0007669"/>
    <property type="project" value="TreeGrafter"/>
</dbReference>
<dbReference type="InterPro" id="IPR015422">
    <property type="entry name" value="PyrdxlP-dep_Trfase_small"/>
</dbReference>
<dbReference type="Gene3D" id="3.90.1150.10">
    <property type="entry name" value="Aspartate Aminotransferase, domain 1"/>
    <property type="match status" value="1"/>
</dbReference>
<dbReference type="PIRSF" id="PIRSF000390">
    <property type="entry name" value="PLP_StrS"/>
    <property type="match status" value="1"/>
</dbReference>
<keyword evidence="2 3" id="KW-0663">Pyridoxal phosphate</keyword>
<evidence type="ECO:0000256" key="2">
    <source>
        <dbReference type="PIRSR" id="PIRSR000390-2"/>
    </source>
</evidence>
<name>A0A833NXS2_UNCSA</name>
<evidence type="ECO:0000256" key="3">
    <source>
        <dbReference type="RuleBase" id="RU004508"/>
    </source>
</evidence>
<dbReference type="PANTHER" id="PTHR30244">
    <property type="entry name" value="TRANSAMINASE"/>
    <property type="match status" value="1"/>
</dbReference>
<dbReference type="InterPro" id="IPR000653">
    <property type="entry name" value="DegT/StrS_aminotransferase"/>
</dbReference>